<protein>
    <submittedName>
        <fullName evidence="1">Septin-9</fullName>
    </submittedName>
</protein>
<sequence length="279" mass="31411">MRSGREEDGKGVTIVNQEMDWRGETDDKRDKRKSACGERGKGEVERKRHEQMYGNVGVAEGERWRAVSRRPEVISSYSSSAMSEVVVPDAMVSPAVGGLYGEKAGGPVVDFSYVGIDAILEQMRRKAMKQGFELNIMVVGQSGLGKSTLMNTLFKSKVSRKSVLATAQEKIPKTIEIKSISHDIEEKGVRMKLTVIDTPGFGDQINNENCWQPIMKFINDQYEAYLQEEININRKKRIPDSRVHCCIYFIPPTGHCLRPLDVEFMRRLSKVVNIVPVIA</sequence>
<feature type="non-terminal residue" evidence="1">
    <location>
        <position position="279"/>
    </location>
</feature>
<name>A0ACB7EY92_NIBAL</name>
<evidence type="ECO:0000313" key="1">
    <source>
        <dbReference type="EMBL" id="KAG8007031.1"/>
    </source>
</evidence>
<organism evidence="1 2">
    <name type="scientific">Nibea albiflora</name>
    <name type="common">Yellow drum</name>
    <name type="synonym">Corvina albiflora</name>
    <dbReference type="NCBI Taxonomy" id="240163"/>
    <lineage>
        <taxon>Eukaryota</taxon>
        <taxon>Metazoa</taxon>
        <taxon>Chordata</taxon>
        <taxon>Craniata</taxon>
        <taxon>Vertebrata</taxon>
        <taxon>Euteleostomi</taxon>
        <taxon>Actinopterygii</taxon>
        <taxon>Neopterygii</taxon>
        <taxon>Teleostei</taxon>
        <taxon>Neoteleostei</taxon>
        <taxon>Acanthomorphata</taxon>
        <taxon>Eupercaria</taxon>
        <taxon>Sciaenidae</taxon>
        <taxon>Nibea</taxon>
    </lineage>
</organism>
<keyword evidence="2" id="KW-1185">Reference proteome</keyword>
<proteinExistence type="predicted"/>
<accession>A0ACB7EY92</accession>
<dbReference type="Proteomes" id="UP000805704">
    <property type="component" value="Chromosome 20"/>
</dbReference>
<evidence type="ECO:0000313" key="2">
    <source>
        <dbReference type="Proteomes" id="UP000805704"/>
    </source>
</evidence>
<dbReference type="EMBL" id="CM024808">
    <property type="protein sequence ID" value="KAG8007031.1"/>
    <property type="molecule type" value="Genomic_DNA"/>
</dbReference>
<comment type="caution">
    <text evidence="1">The sequence shown here is derived from an EMBL/GenBank/DDBJ whole genome shotgun (WGS) entry which is preliminary data.</text>
</comment>
<gene>
    <name evidence="1" type="primary">SEPT9.4</name>
    <name evidence="1" type="ORF">GBF38_023151</name>
</gene>
<reference evidence="1" key="1">
    <citation type="submission" date="2020-04" db="EMBL/GenBank/DDBJ databases">
        <title>A chromosome-scale assembly and high-density genetic map of the yellow drum (Nibea albiflora) genome.</title>
        <authorList>
            <person name="Xu D."/>
            <person name="Zhang W."/>
            <person name="Chen R."/>
            <person name="Tan P."/>
            <person name="Wang L."/>
            <person name="Song H."/>
            <person name="Tian L."/>
            <person name="Zhu Q."/>
            <person name="Wang B."/>
        </authorList>
    </citation>
    <scope>NUCLEOTIDE SEQUENCE</scope>
    <source>
        <strain evidence="1">ZJHYS-2018</strain>
    </source>
</reference>